<name>A0ABR5A9C7_9BACL</name>
<keyword evidence="1" id="KW-0520">NAD</keyword>
<sequence length="327" mass="36306">MSIVITGAAGFIGFHLSRHLLRKGYTVAGVDNLNDYYDTGLKRGRLQLLSDSSSFTFHQADVTDLNAVARVLEQHSADTVIHLAAQAGVRHSLTHPEQYVSSNLQGFSTMIEASRLQRVKHFIYASSSSVYGNRPGTPFSVEDRTDRPASLYAATKKANELIAHAYSSSFGLPTTGMRFFTVYGPWGRPDMAYFKFTKSILLGEPITVYNYGKSKRDFTYVDDVILGIEKVLSHPPSATVDKPVPAAIYNFGNSKPVELLRFIQILERLLGKEAILKLDVMPAGDVADTFADISLTRQELGFEPSTGLETGLSHFVNWYKEYYKVTL</sequence>
<dbReference type="PRINTS" id="PR01713">
    <property type="entry name" value="NUCEPIMERASE"/>
</dbReference>
<dbReference type="SUPFAM" id="SSF51735">
    <property type="entry name" value="NAD(P)-binding Rossmann-fold domains"/>
    <property type="match status" value="1"/>
</dbReference>
<accession>A0ABR5A9C7</accession>
<proteinExistence type="predicted"/>
<evidence type="ECO:0000313" key="3">
    <source>
        <dbReference type="EMBL" id="KIL37448.1"/>
    </source>
</evidence>
<keyword evidence="4" id="KW-1185">Reference proteome</keyword>
<evidence type="ECO:0000256" key="1">
    <source>
        <dbReference type="ARBA" id="ARBA00023027"/>
    </source>
</evidence>
<protein>
    <submittedName>
        <fullName evidence="3">Capsular biosynthesis protein CpsI</fullName>
    </submittedName>
</protein>
<comment type="caution">
    <text evidence="3">The sequence shown here is derived from an EMBL/GenBank/DDBJ whole genome shotgun (WGS) entry which is preliminary data.</text>
</comment>
<evidence type="ECO:0000313" key="4">
    <source>
        <dbReference type="Proteomes" id="UP000054526"/>
    </source>
</evidence>
<dbReference type="InterPro" id="IPR036291">
    <property type="entry name" value="NAD(P)-bd_dom_sf"/>
</dbReference>
<dbReference type="Gene3D" id="3.40.50.720">
    <property type="entry name" value="NAD(P)-binding Rossmann-like Domain"/>
    <property type="match status" value="1"/>
</dbReference>
<evidence type="ECO:0000259" key="2">
    <source>
        <dbReference type="Pfam" id="PF01370"/>
    </source>
</evidence>
<feature type="domain" description="NAD-dependent epimerase/dehydratase" evidence="2">
    <location>
        <begin position="3"/>
        <end position="237"/>
    </location>
</feature>
<dbReference type="Pfam" id="PF01370">
    <property type="entry name" value="Epimerase"/>
    <property type="match status" value="1"/>
</dbReference>
<dbReference type="Proteomes" id="UP000054526">
    <property type="component" value="Unassembled WGS sequence"/>
</dbReference>
<dbReference type="PANTHER" id="PTHR43574">
    <property type="entry name" value="EPIMERASE-RELATED"/>
    <property type="match status" value="1"/>
</dbReference>
<reference evidence="3 4" key="1">
    <citation type="submission" date="2014-12" db="EMBL/GenBank/DDBJ databases">
        <title>Draft genome sequence of Cohnella kolymensis strain B-2846.</title>
        <authorList>
            <person name="Karlyshev A.V."/>
            <person name="Kudryashova E.B."/>
        </authorList>
    </citation>
    <scope>NUCLEOTIDE SEQUENCE [LARGE SCALE GENOMIC DNA]</scope>
    <source>
        <strain evidence="3 4">VKM B-2846</strain>
    </source>
</reference>
<dbReference type="InterPro" id="IPR001509">
    <property type="entry name" value="Epimerase_deHydtase"/>
</dbReference>
<gene>
    <name evidence="3" type="ORF">SD71_02035</name>
</gene>
<dbReference type="RefSeq" id="WP_041058900.1">
    <property type="nucleotide sequence ID" value="NZ_JXAL01000001.1"/>
</dbReference>
<organism evidence="3 4">
    <name type="scientific">Cohnella kolymensis</name>
    <dbReference type="NCBI Taxonomy" id="1590652"/>
    <lineage>
        <taxon>Bacteria</taxon>
        <taxon>Bacillati</taxon>
        <taxon>Bacillota</taxon>
        <taxon>Bacilli</taxon>
        <taxon>Bacillales</taxon>
        <taxon>Paenibacillaceae</taxon>
        <taxon>Cohnella</taxon>
    </lineage>
</organism>
<dbReference type="EMBL" id="JXAL01000001">
    <property type="protein sequence ID" value="KIL37448.1"/>
    <property type="molecule type" value="Genomic_DNA"/>
</dbReference>